<evidence type="ECO:0000313" key="5">
    <source>
        <dbReference type="Proteomes" id="UP000307440"/>
    </source>
</evidence>
<name>A0A5C3KM70_COPMA</name>
<dbReference type="OrthoDB" id="2803252at2759"/>
<keyword evidence="2" id="KW-1133">Transmembrane helix</keyword>
<evidence type="ECO:0000313" key="4">
    <source>
        <dbReference type="EMBL" id="TFK21404.1"/>
    </source>
</evidence>
<feature type="transmembrane region" description="Helical" evidence="2">
    <location>
        <begin position="131"/>
        <end position="158"/>
    </location>
</feature>
<feature type="transmembrane region" description="Helical" evidence="2">
    <location>
        <begin position="220"/>
        <end position="241"/>
    </location>
</feature>
<feature type="transmembrane region" description="Helical" evidence="2">
    <location>
        <begin position="20"/>
        <end position="39"/>
    </location>
</feature>
<feature type="region of interest" description="Disordered" evidence="1">
    <location>
        <begin position="296"/>
        <end position="347"/>
    </location>
</feature>
<dbReference type="AlphaFoldDB" id="A0A5C3KM70"/>
<reference evidence="4 5" key="1">
    <citation type="journal article" date="2019" name="Nat. Ecol. Evol.">
        <title>Megaphylogeny resolves global patterns of mushroom evolution.</title>
        <authorList>
            <person name="Varga T."/>
            <person name="Krizsan K."/>
            <person name="Foldi C."/>
            <person name="Dima B."/>
            <person name="Sanchez-Garcia M."/>
            <person name="Sanchez-Ramirez S."/>
            <person name="Szollosi G.J."/>
            <person name="Szarkandi J.G."/>
            <person name="Papp V."/>
            <person name="Albert L."/>
            <person name="Andreopoulos W."/>
            <person name="Angelini C."/>
            <person name="Antonin V."/>
            <person name="Barry K.W."/>
            <person name="Bougher N.L."/>
            <person name="Buchanan P."/>
            <person name="Buyck B."/>
            <person name="Bense V."/>
            <person name="Catcheside P."/>
            <person name="Chovatia M."/>
            <person name="Cooper J."/>
            <person name="Damon W."/>
            <person name="Desjardin D."/>
            <person name="Finy P."/>
            <person name="Geml J."/>
            <person name="Haridas S."/>
            <person name="Hughes K."/>
            <person name="Justo A."/>
            <person name="Karasinski D."/>
            <person name="Kautmanova I."/>
            <person name="Kiss B."/>
            <person name="Kocsube S."/>
            <person name="Kotiranta H."/>
            <person name="LaButti K.M."/>
            <person name="Lechner B.E."/>
            <person name="Liimatainen K."/>
            <person name="Lipzen A."/>
            <person name="Lukacs Z."/>
            <person name="Mihaltcheva S."/>
            <person name="Morgado L.N."/>
            <person name="Niskanen T."/>
            <person name="Noordeloos M.E."/>
            <person name="Ohm R.A."/>
            <person name="Ortiz-Santana B."/>
            <person name="Ovrebo C."/>
            <person name="Racz N."/>
            <person name="Riley R."/>
            <person name="Savchenko A."/>
            <person name="Shiryaev A."/>
            <person name="Soop K."/>
            <person name="Spirin V."/>
            <person name="Szebenyi C."/>
            <person name="Tomsovsky M."/>
            <person name="Tulloss R.E."/>
            <person name="Uehling J."/>
            <person name="Grigoriev I.V."/>
            <person name="Vagvolgyi C."/>
            <person name="Papp T."/>
            <person name="Martin F.M."/>
            <person name="Miettinen O."/>
            <person name="Hibbett D.S."/>
            <person name="Nagy L.G."/>
        </authorList>
    </citation>
    <scope>NUCLEOTIDE SEQUENCE [LARGE SCALE GENOMIC DNA]</scope>
    <source>
        <strain evidence="4 5">CBS 121175</strain>
    </source>
</reference>
<feature type="transmembrane region" description="Helical" evidence="2">
    <location>
        <begin position="178"/>
        <end position="199"/>
    </location>
</feature>
<feature type="transmembrane region" description="Helical" evidence="2">
    <location>
        <begin position="247"/>
        <end position="266"/>
    </location>
</feature>
<gene>
    <name evidence="4" type="ORF">FA15DRAFT_658329</name>
</gene>
<keyword evidence="2" id="KW-0812">Transmembrane</keyword>
<dbReference type="Proteomes" id="UP000307440">
    <property type="component" value="Unassembled WGS sequence"/>
</dbReference>
<feature type="transmembrane region" description="Helical" evidence="2">
    <location>
        <begin position="51"/>
        <end position="76"/>
    </location>
</feature>
<evidence type="ECO:0000256" key="1">
    <source>
        <dbReference type="SAM" id="MobiDB-lite"/>
    </source>
</evidence>
<sequence>MSSVDDLAFVPTFHHMYGAQLAASFVNTFFYGIALLLVLQYFRRYAKNDPLLIKGTVGLLIICATVETICSVHQSYDSFITKFGRQELFNEIVSSVTLEFLFVYITAFIAQIFFATRIWQVCQRLGKVPRLVVVPVHFQVILAIMQLCAGIAQVTLMIKSKLYTTLDHETPTLIKVTAIQGVAAAVCDILITCALCWAFKSHRSGTRRTNTLIDRLIVYAINRAAATSICALLHVLLYYFASGTFYFLIPFEVSTHLYVISVVTVLTSRESLRQEMDNSFHLSDLIISNRSEASAQGSSTADNQNGTASLPTLQLGETKLTPPPKGLQEKDSILDSQSEKVNPRQDV</sequence>
<accession>A0A5C3KM70</accession>
<feature type="compositionally biased region" description="Basic and acidic residues" evidence="1">
    <location>
        <begin position="327"/>
        <end position="347"/>
    </location>
</feature>
<dbReference type="Pfam" id="PF20152">
    <property type="entry name" value="DUF6534"/>
    <property type="match status" value="1"/>
</dbReference>
<feature type="domain" description="DUF6534" evidence="3">
    <location>
        <begin position="184"/>
        <end position="271"/>
    </location>
</feature>
<keyword evidence="5" id="KW-1185">Reference proteome</keyword>
<evidence type="ECO:0000256" key="2">
    <source>
        <dbReference type="SAM" id="Phobius"/>
    </source>
</evidence>
<organism evidence="4 5">
    <name type="scientific">Coprinopsis marcescibilis</name>
    <name type="common">Agaric fungus</name>
    <name type="synonym">Psathyrella marcescibilis</name>
    <dbReference type="NCBI Taxonomy" id="230819"/>
    <lineage>
        <taxon>Eukaryota</taxon>
        <taxon>Fungi</taxon>
        <taxon>Dikarya</taxon>
        <taxon>Basidiomycota</taxon>
        <taxon>Agaricomycotina</taxon>
        <taxon>Agaricomycetes</taxon>
        <taxon>Agaricomycetidae</taxon>
        <taxon>Agaricales</taxon>
        <taxon>Agaricineae</taxon>
        <taxon>Psathyrellaceae</taxon>
        <taxon>Coprinopsis</taxon>
    </lineage>
</organism>
<protein>
    <recommendedName>
        <fullName evidence="3">DUF6534 domain-containing protein</fullName>
    </recommendedName>
</protein>
<feature type="transmembrane region" description="Helical" evidence="2">
    <location>
        <begin position="96"/>
        <end position="119"/>
    </location>
</feature>
<dbReference type="PANTHER" id="PTHR40465">
    <property type="entry name" value="CHROMOSOME 1, WHOLE GENOME SHOTGUN SEQUENCE"/>
    <property type="match status" value="1"/>
</dbReference>
<keyword evidence="2" id="KW-0472">Membrane</keyword>
<proteinExistence type="predicted"/>
<feature type="compositionally biased region" description="Polar residues" evidence="1">
    <location>
        <begin position="296"/>
        <end position="312"/>
    </location>
</feature>
<dbReference type="PANTHER" id="PTHR40465:SF1">
    <property type="entry name" value="DUF6534 DOMAIN-CONTAINING PROTEIN"/>
    <property type="match status" value="1"/>
</dbReference>
<dbReference type="InterPro" id="IPR045339">
    <property type="entry name" value="DUF6534"/>
</dbReference>
<dbReference type="EMBL" id="ML210269">
    <property type="protein sequence ID" value="TFK21404.1"/>
    <property type="molecule type" value="Genomic_DNA"/>
</dbReference>
<evidence type="ECO:0000259" key="3">
    <source>
        <dbReference type="Pfam" id="PF20152"/>
    </source>
</evidence>